<evidence type="ECO:0000259" key="6">
    <source>
        <dbReference type="PROSITE" id="PS51007"/>
    </source>
</evidence>
<evidence type="ECO:0000256" key="4">
    <source>
        <dbReference type="PROSITE-ProRule" id="PRU00433"/>
    </source>
</evidence>
<feature type="domain" description="Cytochrome c" evidence="6">
    <location>
        <begin position="295"/>
        <end position="375"/>
    </location>
</feature>
<dbReference type="AlphaFoldDB" id="A0A1Y6CND4"/>
<evidence type="ECO:0000313" key="8">
    <source>
        <dbReference type="Proteomes" id="UP000192917"/>
    </source>
</evidence>
<reference evidence="7 8" key="1">
    <citation type="submission" date="2017-04" db="EMBL/GenBank/DDBJ databases">
        <authorList>
            <person name="Afonso C.L."/>
            <person name="Miller P.J."/>
            <person name="Scott M.A."/>
            <person name="Spackman E."/>
            <person name="Goraichik I."/>
            <person name="Dimitrov K.M."/>
            <person name="Suarez D.L."/>
            <person name="Swayne D.E."/>
        </authorList>
    </citation>
    <scope>NUCLEOTIDE SEQUENCE [LARGE SCALE GENOMIC DNA]</scope>
    <source>
        <strain evidence="7 8">USBA 355</strain>
    </source>
</reference>
<evidence type="ECO:0000256" key="5">
    <source>
        <dbReference type="SAM" id="SignalP"/>
    </source>
</evidence>
<dbReference type="SUPFAM" id="SSF46626">
    <property type="entry name" value="Cytochrome c"/>
    <property type="match status" value="1"/>
</dbReference>
<evidence type="ECO:0000256" key="2">
    <source>
        <dbReference type="ARBA" id="ARBA00022723"/>
    </source>
</evidence>
<feature type="chain" id="PRO_5012848245" evidence="5">
    <location>
        <begin position="33"/>
        <end position="420"/>
    </location>
</feature>
<evidence type="ECO:0000256" key="1">
    <source>
        <dbReference type="ARBA" id="ARBA00022617"/>
    </source>
</evidence>
<keyword evidence="3 4" id="KW-0408">Iron</keyword>
<organism evidence="7 8">
    <name type="scientific">Tistlia consotensis USBA 355</name>
    <dbReference type="NCBI Taxonomy" id="560819"/>
    <lineage>
        <taxon>Bacteria</taxon>
        <taxon>Pseudomonadati</taxon>
        <taxon>Pseudomonadota</taxon>
        <taxon>Alphaproteobacteria</taxon>
        <taxon>Rhodospirillales</taxon>
        <taxon>Rhodovibrionaceae</taxon>
        <taxon>Tistlia</taxon>
    </lineage>
</organism>
<dbReference type="EMBL" id="FWZX01000036">
    <property type="protein sequence ID" value="SMF77211.1"/>
    <property type="molecule type" value="Genomic_DNA"/>
</dbReference>
<protein>
    <submittedName>
        <fullName evidence="7">Cytochrome C oxidase, cbb3-type, subunit III</fullName>
    </submittedName>
</protein>
<keyword evidence="5" id="KW-0732">Signal</keyword>
<name>A0A1Y6CND4_9PROT</name>
<keyword evidence="8" id="KW-1185">Reference proteome</keyword>
<gene>
    <name evidence="7" type="ORF">SAMN05428998_13646</name>
</gene>
<sequence>MEPGKLRKALRPLGGAAALLALTLLAGSGAAAKDIAAGAHGEALGALTDLQSALGELDKAAGLTVSDPDPYRQAARRAVNALVGKAGAGFDAAAGDPGDAAGALGHLGRLRDAAGDRPWAAAVQAAWVNAMVAKAGLDDALKADELEDFQSRMSGALEALLVAIGRVSDRGAFGGLRGALATTELGVPPDAPTLPGCALQSGTLPSGAPSDEPAYGVVGGYLTYVAVPTHDGRTELPEPFGVGSITVRDGRVVLETASAALTGKLCGKRQQAKAAAPTGTRVAAADPAPALYTEAQAEQGHQIFKSHCAVCHGEQLQGKSAPTIAGPDFLKKAQLLGWSVADLRQVVTTTMPRDNPGSLSPEQYARVLSYLLAVNCYPPGKNRFPTTATASLHKAALQPPDGVKPDLPGPGICSLKTAAR</sequence>
<dbReference type="Proteomes" id="UP000192917">
    <property type="component" value="Unassembled WGS sequence"/>
</dbReference>
<dbReference type="GO" id="GO:0046872">
    <property type="term" value="F:metal ion binding"/>
    <property type="evidence" value="ECO:0007669"/>
    <property type="project" value="UniProtKB-KW"/>
</dbReference>
<evidence type="ECO:0000313" key="7">
    <source>
        <dbReference type="EMBL" id="SMF77211.1"/>
    </source>
</evidence>
<accession>A0A1Y6CND4</accession>
<dbReference type="PROSITE" id="PS51007">
    <property type="entry name" value="CYTC"/>
    <property type="match status" value="1"/>
</dbReference>
<dbReference type="Pfam" id="PF13442">
    <property type="entry name" value="Cytochrome_CBB3"/>
    <property type="match status" value="1"/>
</dbReference>
<keyword evidence="1 4" id="KW-0349">Heme</keyword>
<dbReference type="RefSeq" id="WP_085126013.1">
    <property type="nucleotide sequence ID" value="NZ_FWZX01000036.1"/>
</dbReference>
<dbReference type="STRING" id="560819.SAMN05428998_13646"/>
<dbReference type="GO" id="GO:0009055">
    <property type="term" value="F:electron transfer activity"/>
    <property type="evidence" value="ECO:0007669"/>
    <property type="project" value="InterPro"/>
</dbReference>
<dbReference type="GO" id="GO:0020037">
    <property type="term" value="F:heme binding"/>
    <property type="evidence" value="ECO:0007669"/>
    <property type="project" value="InterPro"/>
</dbReference>
<dbReference type="Gene3D" id="1.10.760.10">
    <property type="entry name" value="Cytochrome c-like domain"/>
    <property type="match status" value="1"/>
</dbReference>
<dbReference type="InterPro" id="IPR009056">
    <property type="entry name" value="Cyt_c-like_dom"/>
</dbReference>
<evidence type="ECO:0000256" key="3">
    <source>
        <dbReference type="ARBA" id="ARBA00023004"/>
    </source>
</evidence>
<dbReference type="InterPro" id="IPR036909">
    <property type="entry name" value="Cyt_c-like_dom_sf"/>
</dbReference>
<keyword evidence="2 4" id="KW-0479">Metal-binding</keyword>
<proteinExistence type="predicted"/>
<feature type="signal peptide" evidence="5">
    <location>
        <begin position="1"/>
        <end position="32"/>
    </location>
</feature>